<dbReference type="Pfam" id="PF01846">
    <property type="entry name" value="FF"/>
    <property type="match status" value="1"/>
</dbReference>
<dbReference type="FunFam" id="1.10.10.440:FF:000016">
    <property type="entry name" value="pre-mRNA-processing factor 40 homolog B isoform X1"/>
    <property type="match status" value="1"/>
</dbReference>
<dbReference type="SUPFAM" id="SSF81698">
    <property type="entry name" value="FF domain"/>
    <property type="match status" value="1"/>
</dbReference>
<dbReference type="Gene3D" id="1.10.10.440">
    <property type="entry name" value="FF domain"/>
    <property type="match status" value="1"/>
</dbReference>
<dbReference type="InterPro" id="IPR036517">
    <property type="entry name" value="FF_domain_sf"/>
</dbReference>
<comment type="caution">
    <text evidence="3">The sequence shown here is derived from an EMBL/GenBank/DDBJ whole genome shotgun (WGS) entry which is preliminary data.</text>
</comment>
<dbReference type="OrthoDB" id="187617at2759"/>
<evidence type="ECO:0000313" key="3">
    <source>
        <dbReference type="EMBL" id="KAG8225053.1"/>
    </source>
</evidence>
<reference evidence="3" key="1">
    <citation type="submission" date="2013-04" db="EMBL/GenBank/DDBJ databases">
        <authorList>
            <person name="Qu J."/>
            <person name="Murali S.C."/>
            <person name="Bandaranaike D."/>
            <person name="Bellair M."/>
            <person name="Blankenburg K."/>
            <person name="Chao H."/>
            <person name="Dinh H."/>
            <person name="Doddapaneni H."/>
            <person name="Downs B."/>
            <person name="Dugan-Rocha S."/>
            <person name="Elkadiri S."/>
            <person name="Gnanaolivu R.D."/>
            <person name="Hernandez B."/>
            <person name="Javaid M."/>
            <person name="Jayaseelan J.C."/>
            <person name="Lee S."/>
            <person name="Li M."/>
            <person name="Ming W."/>
            <person name="Munidasa M."/>
            <person name="Muniz J."/>
            <person name="Nguyen L."/>
            <person name="Ongeri F."/>
            <person name="Osuji N."/>
            <person name="Pu L.-L."/>
            <person name="Puazo M."/>
            <person name="Qu C."/>
            <person name="Quiroz J."/>
            <person name="Raj R."/>
            <person name="Weissenberger G."/>
            <person name="Xin Y."/>
            <person name="Zou X."/>
            <person name="Han Y."/>
            <person name="Richards S."/>
            <person name="Worley K."/>
            <person name="Muzny D."/>
            <person name="Gibbs R."/>
        </authorList>
    </citation>
    <scope>NUCLEOTIDE SEQUENCE</scope>
    <source>
        <strain evidence="3">Sampled in the wild</strain>
    </source>
</reference>
<evidence type="ECO:0000259" key="2">
    <source>
        <dbReference type="PROSITE" id="PS51676"/>
    </source>
</evidence>
<dbReference type="Proteomes" id="UP000792457">
    <property type="component" value="Unassembled WGS sequence"/>
</dbReference>
<feature type="compositionally biased region" description="Basic residues" evidence="1">
    <location>
        <begin position="118"/>
        <end position="138"/>
    </location>
</feature>
<dbReference type="SMART" id="SM00441">
    <property type="entry name" value="FF"/>
    <property type="match status" value="1"/>
</dbReference>
<accession>A0A8K0JZ72</accession>
<dbReference type="InterPro" id="IPR002713">
    <property type="entry name" value="FF_domain"/>
</dbReference>
<name>A0A8K0JZ72_LADFU</name>
<organism evidence="3 4">
    <name type="scientific">Ladona fulva</name>
    <name type="common">Scarce chaser dragonfly</name>
    <name type="synonym">Libellula fulva</name>
    <dbReference type="NCBI Taxonomy" id="123851"/>
    <lineage>
        <taxon>Eukaryota</taxon>
        <taxon>Metazoa</taxon>
        <taxon>Ecdysozoa</taxon>
        <taxon>Arthropoda</taxon>
        <taxon>Hexapoda</taxon>
        <taxon>Insecta</taxon>
        <taxon>Pterygota</taxon>
        <taxon>Palaeoptera</taxon>
        <taxon>Odonata</taxon>
        <taxon>Epiprocta</taxon>
        <taxon>Anisoptera</taxon>
        <taxon>Libelluloidea</taxon>
        <taxon>Libellulidae</taxon>
        <taxon>Ladona</taxon>
    </lineage>
</organism>
<sequence>MALFSVNTTFEEFATVVCEDRRSATLDAGNVKLTYNALLEKAEAREKERLKEEARRQRKMESGFKSLLKSHNVDYQTPWEVARLKLENEPAFECITLESERVRLFKEYQHDLEEACSHHHSRSKKSKKNKKQKKRSKSRSLSLSDEERRGHGSAVVGKHRRTGGRGHSPKSRDGSNNNSGGGSSDSEGLGGSQHGSRKGSSSTGMSRRRKGKRKKASRSSRSVSVD</sequence>
<feature type="region of interest" description="Disordered" evidence="1">
    <location>
        <begin position="114"/>
        <end position="226"/>
    </location>
</feature>
<gene>
    <name evidence="3" type="ORF">J437_LFUL000031</name>
</gene>
<dbReference type="AlphaFoldDB" id="A0A8K0JZ72"/>
<evidence type="ECO:0000256" key="1">
    <source>
        <dbReference type="SAM" id="MobiDB-lite"/>
    </source>
</evidence>
<feature type="compositionally biased region" description="Basic residues" evidence="1">
    <location>
        <begin position="206"/>
        <end position="218"/>
    </location>
</feature>
<feature type="compositionally biased region" description="Basic residues" evidence="1">
    <location>
        <begin position="157"/>
        <end position="169"/>
    </location>
</feature>
<feature type="compositionally biased region" description="Gly residues" evidence="1">
    <location>
        <begin position="179"/>
        <end position="193"/>
    </location>
</feature>
<dbReference type="Pfam" id="PF25432">
    <property type="entry name" value="FF_PRPF40A"/>
    <property type="match status" value="1"/>
</dbReference>
<protein>
    <recommendedName>
        <fullName evidence="2">FF domain-containing protein</fullName>
    </recommendedName>
</protein>
<dbReference type="EMBL" id="KZ308222">
    <property type="protein sequence ID" value="KAG8225053.1"/>
    <property type="molecule type" value="Genomic_DNA"/>
</dbReference>
<reference evidence="3" key="2">
    <citation type="submission" date="2017-10" db="EMBL/GenBank/DDBJ databases">
        <title>Ladona fulva Genome sequencing and assembly.</title>
        <authorList>
            <person name="Murali S."/>
            <person name="Richards S."/>
            <person name="Bandaranaike D."/>
            <person name="Bellair M."/>
            <person name="Blankenburg K."/>
            <person name="Chao H."/>
            <person name="Dinh H."/>
            <person name="Doddapaneni H."/>
            <person name="Dugan-Rocha S."/>
            <person name="Elkadiri S."/>
            <person name="Gnanaolivu R."/>
            <person name="Hernandez B."/>
            <person name="Skinner E."/>
            <person name="Javaid M."/>
            <person name="Lee S."/>
            <person name="Li M."/>
            <person name="Ming W."/>
            <person name="Munidasa M."/>
            <person name="Muniz J."/>
            <person name="Nguyen L."/>
            <person name="Hughes D."/>
            <person name="Osuji N."/>
            <person name="Pu L.-L."/>
            <person name="Puazo M."/>
            <person name="Qu C."/>
            <person name="Quiroz J."/>
            <person name="Raj R."/>
            <person name="Weissenberger G."/>
            <person name="Xin Y."/>
            <person name="Zou X."/>
            <person name="Han Y."/>
            <person name="Worley K."/>
            <person name="Muzny D."/>
            <person name="Gibbs R."/>
        </authorList>
    </citation>
    <scope>NUCLEOTIDE SEQUENCE</scope>
    <source>
        <strain evidence="3">Sampled in the wild</strain>
    </source>
</reference>
<keyword evidence="4" id="KW-1185">Reference proteome</keyword>
<proteinExistence type="predicted"/>
<feature type="domain" description="FF" evidence="2">
    <location>
        <begin position="57"/>
        <end position="111"/>
    </location>
</feature>
<evidence type="ECO:0000313" key="4">
    <source>
        <dbReference type="Proteomes" id="UP000792457"/>
    </source>
</evidence>
<dbReference type="PROSITE" id="PS51676">
    <property type="entry name" value="FF"/>
    <property type="match status" value="1"/>
</dbReference>